<dbReference type="Gene3D" id="3.60.40.10">
    <property type="entry name" value="PPM-type phosphatase domain"/>
    <property type="match status" value="1"/>
</dbReference>
<evidence type="ECO:0000259" key="2">
    <source>
        <dbReference type="PROSITE" id="PS51746"/>
    </source>
</evidence>
<evidence type="ECO:0000313" key="3">
    <source>
        <dbReference type="Ensembl" id="ENSMMOP00000002334.1"/>
    </source>
</evidence>
<dbReference type="GO" id="GO:0005739">
    <property type="term" value="C:mitochondrion"/>
    <property type="evidence" value="ECO:0007669"/>
    <property type="project" value="TreeGrafter"/>
</dbReference>
<sequence length="496" mass="55134">MISKVKNAMSTLVGGMLPHGHHQHNHHSGGGQGCGADSLPPRYPYGRPDFLELTPELLQYSTEHASRPVLTLKRASRLPWRTGYAEVINAGKSMLNEDQASCEKLFVRRPSSKHRNSTLPEDNRDGTGIPLHFWGVFDGHAGSGAAIMASKLLHRLIRDRLGEICNLLENPTGVPPICLAKNGSPYQVETKKGASQETEDPDAISDSTVRFHMEKVVSLESLVMGVIETAFTQMDDLIEREKTSYAISGGCCALAAIHLMGKIYVANAGDSRAIIIRNNEVIPMTNEFTPESERQRLQYLGFLRPELLGNEFTHVEFPRRIQHSELGKKMLYRDHTMTGWAYKTIVEDDLKFPLIYGEGKKARVMATIGVTRGLGDHDLKVYNSNIYIKPFLSCVPEVSVYNQDEYKHGPDDVLVMGTDGLWDVTTDREVADAVSAYLSSCDTSDPMRYSLAAQDLLMRSRGVLKDRGWRLPNEKLGSGDDITVFVIPLAGQEFET</sequence>
<dbReference type="Ensembl" id="ENSMMOT00000002375.1">
    <property type="protein sequence ID" value="ENSMMOP00000002334.1"/>
    <property type="gene ID" value="ENSMMOG00000001902.1"/>
</dbReference>
<name>A0A3Q3W1U2_MOLML</name>
<dbReference type="AlphaFoldDB" id="A0A3Q3W1U2"/>
<dbReference type="GO" id="GO:0004741">
    <property type="term" value="F:[pyruvate dehydrogenase (acetyl-transferring)]-phosphatase activity"/>
    <property type="evidence" value="ECO:0007669"/>
    <property type="project" value="TreeGrafter"/>
</dbReference>
<dbReference type="Pfam" id="PF00481">
    <property type="entry name" value="PP2C"/>
    <property type="match status" value="2"/>
</dbReference>
<dbReference type="InterPro" id="IPR001932">
    <property type="entry name" value="PPM-type_phosphatase-like_dom"/>
</dbReference>
<accession>A0A3Q3W1U2</accession>
<reference evidence="3" key="2">
    <citation type="submission" date="2025-09" db="UniProtKB">
        <authorList>
            <consortium name="Ensembl"/>
        </authorList>
    </citation>
    <scope>IDENTIFICATION</scope>
</reference>
<dbReference type="SUPFAM" id="SSF81606">
    <property type="entry name" value="PP2C-like"/>
    <property type="match status" value="1"/>
</dbReference>
<proteinExistence type="predicted"/>
<keyword evidence="4" id="KW-1185">Reference proteome</keyword>
<dbReference type="OMA" id="RDHSMTG"/>
<organism evidence="3 4">
    <name type="scientific">Mola mola</name>
    <name type="common">Ocean sunfish</name>
    <name type="synonym">Tetraodon mola</name>
    <dbReference type="NCBI Taxonomy" id="94237"/>
    <lineage>
        <taxon>Eukaryota</taxon>
        <taxon>Metazoa</taxon>
        <taxon>Chordata</taxon>
        <taxon>Craniata</taxon>
        <taxon>Vertebrata</taxon>
        <taxon>Euteleostomi</taxon>
        <taxon>Actinopterygii</taxon>
        <taxon>Neopterygii</taxon>
        <taxon>Teleostei</taxon>
        <taxon>Neoteleostei</taxon>
        <taxon>Acanthomorphata</taxon>
        <taxon>Eupercaria</taxon>
        <taxon>Tetraodontiformes</taxon>
        <taxon>Molidae</taxon>
        <taxon>Mola</taxon>
    </lineage>
</organism>
<dbReference type="SMART" id="SM00332">
    <property type="entry name" value="PP2Cc"/>
    <property type="match status" value="1"/>
</dbReference>
<dbReference type="PROSITE" id="PS51746">
    <property type="entry name" value="PPM_2"/>
    <property type="match status" value="1"/>
</dbReference>
<dbReference type="Proteomes" id="UP000261620">
    <property type="component" value="Unplaced"/>
</dbReference>
<feature type="domain" description="PPM-type phosphatase" evidence="2">
    <location>
        <begin position="81"/>
        <end position="489"/>
    </location>
</feature>
<protein>
    <recommendedName>
        <fullName evidence="2">PPM-type phosphatase domain-containing protein</fullName>
    </recommendedName>
</protein>
<evidence type="ECO:0000256" key="1">
    <source>
        <dbReference type="SAM" id="MobiDB-lite"/>
    </source>
</evidence>
<dbReference type="InterPro" id="IPR015655">
    <property type="entry name" value="PP2C"/>
</dbReference>
<dbReference type="PANTHER" id="PTHR13832">
    <property type="entry name" value="PROTEIN PHOSPHATASE 2C"/>
    <property type="match status" value="1"/>
</dbReference>
<dbReference type="PANTHER" id="PTHR13832:SF849">
    <property type="entry name" value="PROTEIN PHOSPHATASE 1H"/>
    <property type="match status" value="1"/>
</dbReference>
<dbReference type="PROSITE" id="PS51257">
    <property type="entry name" value="PROKAR_LIPOPROTEIN"/>
    <property type="match status" value="1"/>
</dbReference>
<feature type="region of interest" description="Disordered" evidence="1">
    <location>
        <begin position="13"/>
        <end position="39"/>
    </location>
</feature>
<dbReference type="InterPro" id="IPR036457">
    <property type="entry name" value="PPM-type-like_dom_sf"/>
</dbReference>
<dbReference type="CDD" id="cd00143">
    <property type="entry name" value="PP2Cc"/>
    <property type="match status" value="1"/>
</dbReference>
<evidence type="ECO:0000313" key="4">
    <source>
        <dbReference type="Proteomes" id="UP000261620"/>
    </source>
</evidence>
<reference evidence="3" key="1">
    <citation type="submission" date="2025-08" db="UniProtKB">
        <authorList>
            <consortium name="Ensembl"/>
        </authorList>
    </citation>
    <scope>IDENTIFICATION</scope>
</reference>